<comment type="caution">
    <text evidence="4">The sequence shown here is derived from an EMBL/GenBank/DDBJ whole genome shotgun (WGS) entry which is preliminary data.</text>
</comment>
<evidence type="ECO:0000313" key="4">
    <source>
        <dbReference type="EMBL" id="OYQ17358.1"/>
    </source>
</evidence>
<keyword evidence="2" id="KW-0012">Acyltransferase</keyword>
<protein>
    <submittedName>
        <fullName evidence="4">GNAT family N-acetyltransferase</fullName>
    </submittedName>
</protein>
<dbReference type="Pfam" id="PF13302">
    <property type="entry name" value="Acetyltransf_3"/>
    <property type="match status" value="1"/>
</dbReference>
<proteinExistence type="predicted"/>
<dbReference type="InterPro" id="IPR000182">
    <property type="entry name" value="GNAT_dom"/>
</dbReference>
<name>A0A255XK98_9PROT</name>
<dbReference type="GO" id="GO:0016747">
    <property type="term" value="F:acyltransferase activity, transferring groups other than amino-acyl groups"/>
    <property type="evidence" value="ECO:0007669"/>
    <property type="project" value="InterPro"/>
</dbReference>
<reference evidence="4 5" key="1">
    <citation type="submission" date="2017-07" db="EMBL/GenBank/DDBJ databases">
        <title>Elstera cyanobacteriorum sp. nov., a novel bacterium isolated from cyanobacterial aggregates in a eutrophic lake.</title>
        <authorList>
            <person name="Cai H."/>
        </authorList>
    </citation>
    <scope>NUCLEOTIDE SEQUENCE [LARGE SCALE GENOMIC DNA]</scope>
    <source>
        <strain evidence="4 5">TH019</strain>
    </source>
</reference>
<evidence type="ECO:0000256" key="2">
    <source>
        <dbReference type="ARBA" id="ARBA00023315"/>
    </source>
</evidence>
<keyword evidence="1 4" id="KW-0808">Transferase</keyword>
<dbReference type="PANTHER" id="PTHR43072:SF23">
    <property type="entry name" value="UPF0039 PROTEIN C11D3.02C"/>
    <property type="match status" value="1"/>
</dbReference>
<dbReference type="OrthoDB" id="5459937at2"/>
<dbReference type="EMBL" id="NOXS01000034">
    <property type="protein sequence ID" value="OYQ17358.1"/>
    <property type="molecule type" value="Genomic_DNA"/>
</dbReference>
<accession>A0A255XK98</accession>
<evidence type="ECO:0000313" key="5">
    <source>
        <dbReference type="Proteomes" id="UP000216361"/>
    </source>
</evidence>
<sequence length="167" mass="17923">MITIRPATEDDADAIARIYSIGIAERTATFDTDPRTAADILPKIADAARYPQVVAVTPDGAVVGWAGTSGYRPRACYAGIAEFSIYIDPVARGQGIGKPLLNGLIEAAAAAGFWKILSRIFTFNAPSRALCAACGFREVGIYENHGKLDGRWLDVVIVERLLPQNLT</sequence>
<dbReference type="PROSITE" id="PS51186">
    <property type="entry name" value="GNAT"/>
    <property type="match status" value="1"/>
</dbReference>
<dbReference type="InterPro" id="IPR016181">
    <property type="entry name" value="Acyl_CoA_acyltransferase"/>
</dbReference>
<gene>
    <name evidence="4" type="ORF">CHR90_15455</name>
</gene>
<evidence type="ECO:0000256" key="1">
    <source>
        <dbReference type="ARBA" id="ARBA00022679"/>
    </source>
</evidence>
<dbReference type="RefSeq" id="WP_094410012.1">
    <property type="nucleotide sequence ID" value="NZ_BMJZ01000005.1"/>
</dbReference>
<dbReference type="CDD" id="cd04301">
    <property type="entry name" value="NAT_SF"/>
    <property type="match status" value="1"/>
</dbReference>
<keyword evidence="5" id="KW-1185">Reference proteome</keyword>
<feature type="domain" description="N-acetyltransferase" evidence="3">
    <location>
        <begin position="2"/>
        <end position="154"/>
    </location>
</feature>
<dbReference type="Gene3D" id="3.40.630.30">
    <property type="match status" value="1"/>
</dbReference>
<dbReference type="SUPFAM" id="SSF55729">
    <property type="entry name" value="Acyl-CoA N-acyltransferases (Nat)"/>
    <property type="match status" value="1"/>
</dbReference>
<dbReference type="NCBIfam" id="NF040503">
    <property type="entry name" value="resist_ArsN1a"/>
    <property type="match status" value="1"/>
</dbReference>
<dbReference type="PANTHER" id="PTHR43072">
    <property type="entry name" value="N-ACETYLTRANSFERASE"/>
    <property type="match status" value="1"/>
</dbReference>
<evidence type="ECO:0000259" key="3">
    <source>
        <dbReference type="PROSITE" id="PS51186"/>
    </source>
</evidence>
<organism evidence="4 5">
    <name type="scientific">Elstera cyanobacteriorum</name>
    <dbReference type="NCBI Taxonomy" id="2022747"/>
    <lineage>
        <taxon>Bacteria</taxon>
        <taxon>Pseudomonadati</taxon>
        <taxon>Pseudomonadota</taxon>
        <taxon>Alphaproteobacteria</taxon>
        <taxon>Rhodospirillales</taxon>
        <taxon>Rhodospirillaceae</taxon>
        <taxon>Elstera</taxon>
    </lineage>
</organism>
<dbReference type="AlphaFoldDB" id="A0A255XK98"/>
<dbReference type="Proteomes" id="UP000216361">
    <property type="component" value="Unassembled WGS sequence"/>
</dbReference>